<dbReference type="Proteomes" id="UP000076335">
    <property type="component" value="Unassembled WGS sequence"/>
</dbReference>
<name>A0A154L2B2_9PROT</name>
<evidence type="ECO:0000313" key="2">
    <source>
        <dbReference type="Proteomes" id="UP000076335"/>
    </source>
</evidence>
<proteinExistence type="predicted"/>
<accession>A0A154L2B2</accession>
<gene>
    <name evidence="1" type="ORF">AUP42_03085</name>
</gene>
<organism evidence="1 2">
    <name type="scientific">Thalassospira lucentensis</name>
    <dbReference type="NCBI Taxonomy" id="168935"/>
    <lineage>
        <taxon>Bacteria</taxon>
        <taxon>Pseudomonadati</taxon>
        <taxon>Pseudomonadota</taxon>
        <taxon>Alphaproteobacteria</taxon>
        <taxon>Rhodospirillales</taxon>
        <taxon>Thalassospiraceae</taxon>
        <taxon>Thalassospira</taxon>
    </lineage>
</organism>
<sequence length="88" mass="10099">MTSIRFETGEWLLVRYYLLCYIITIRQAINPLVIRLCLFEPNRVFCLIPISKFRVRNKKSASVVECGFWADFGAKPTLGNGNDINGRA</sequence>
<evidence type="ECO:0000313" key="1">
    <source>
        <dbReference type="EMBL" id="KZB61971.1"/>
    </source>
</evidence>
<dbReference type="AlphaFoldDB" id="A0A154L2B2"/>
<comment type="caution">
    <text evidence="1">The sequence shown here is derived from an EMBL/GenBank/DDBJ whole genome shotgun (WGS) entry which is preliminary data.</text>
</comment>
<dbReference type="EMBL" id="LPVY01000021">
    <property type="protein sequence ID" value="KZB61971.1"/>
    <property type="molecule type" value="Genomic_DNA"/>
</dbReference>
<protein>
    <submittedName>
        <fullName evidence="1">Uncharacterized protein</fullName>
    </submittedName>
</protein>
<reference evidence="1 2" key="1">
    <citation type="submission" date="2015-12" db="EMBL/GenBank/DDBJ databases">
        <title>Genome sequence of Thalassospira lucentensis MCCC 1A02072.</title>
        <authorList>
            <person name="Lu L."/>
            <person name="Lai Q."/>
            <person name="Shao Z."/>
            <person name="Qian P."/>
        </authorList>
    </citation>
    <scope>NUCLEOTIDE SEQUENCE [LARGE SCALE GENOMIC DNA]</scope>
    <source>
        <strain evidence="1 2">MCCC 1A02072</strain>
    </source>
</reference>